<feature type="chain" id="PRO_5022910230" evidence="1">
    <location>
        <begin position="20"/>
        <end position="272"/>
    </location>
</feature>
<organism evidence="3 4">
    <name type="scientific">Terriglobus albidus</name>
    <dbReference type="NCBI Taxonomy" id="1592106"/>
    <lineage>
        <taxon>Bacteria</taxon>
        <taxon>Pseudomonadati</taxon>
        <taxon>Acidobacteriota</taxon>
        <taxon>Terriglobia</taxon>
        <taxon>Terriglobales</taxon>
        <taxon>Acidobacteriaceae</taxon>
        <taxon>Terriglobus</taxon>
    </lineage>
</organism>
<dbReference type="KEGG" id="talb:FTW19_18615"/>
<keyword evidence="4" id="KW-1185">Reference proteome</keyword>
<dbReference type="GO" id="GO:0006629">
    <property type="term" value="P:lipid metabolic process"/>
    <property type="evidence" value="ECO:0007669"/>
    <property type="project" value="InterPro"/>
</dbReference>
<evidence type="ECO:0000313" key="4">
    <source>
        <dbReference type="Proteomes" id="UP000321820"/>
    </source>
</evidence>
<dbReference type="OrthoDB" id="384721at2"/>
<dbReference type="PANTHER" id="PTHR46211:SF14">
    <property type="entry name" value="GLYCEROPHOSPHODIESTER PHOSPHODIESTERASE"/>
    <property type="match status" value="1"/>
</dbReference>
<dbReference type="SUPFAM" id="SSF51695">
    <property type="entry name" value="PLC-like phosphodiesterases"/>
    <property type="match status" value="1"/>
</dbReference>
<dbReference type="Pfam" id="PF03009">
    <property type="entry name" value="GDPD"/>
    <property type="match status" value="1"/>
</dbReference>
<keyword evidence="1" id="KW-0732">Signal</keyword>
<dbReference type="AlphaFoldDB" id="A0A5B9EI88"/>
<dbReference type="Gene3D" id="3.20.20.190">
    <property type="entry name" value="Phosphatidylinositol (PI) phosphodiesterase"/>
    <property type="match status" value="1"/>
</dbReference>
<dbReference type="CDD" id="cd08566">
    <property type="entry name" value="GDPD_AtGDE_like"/>
    <property type="match status" value="1"/>
</dbReference>
<evidence type="ECO:0000313" key="3">
    <source>
        <dbReference type="EMBL" id="QEE29816.1"/>
    </source>
</evidence>
<evidence type="ECO:0000259" key="2">
    <source>
        <dbReference type="PROSITE" id="PS51704"/>
    </source>
</evidence>
<gene>
    <name evidence="3" type="ORF">FTW19_18615</name>
</gene>
<accession>A0A5B9EI88</accession>
<dbReference type="GO" id="GO:0008081">
    <property type="term" value="F:phosphoric diester hydrolase activity"/>
    <property type="evidence" value="ECO:0007669"/>
    <property type="project" value="InterPro"/>
</dbReference>
<proteinExistence type="predicted"/>
<reference evidence="3 4" key="1">
    <citation type="submission" date="2019-08" db="EMBL/GenBank/DDBJ databases">
        <title>Complete genome sequence of Terriglobus albidus strain ORNL.</title>
        <authorList>
            <person name="Podar M."/>
        </authorList>
    </citation>
    <scope>NUCLEOTIDE SEQUENCE [LARGE SCALE GENOMIC DNA]</scope>
    <source>
        <strain evidence="3 4">ORNL</strain>
    </source>
</reference>
<protein>
    <submittedName>
        <fullName evidence="3">Glycerophosphodiester phosphodiesterase family protein</fullName>
    </submittedName>
</protein>
<dbReference type="PANTHER" id="PTHR46211">
    <property type="entry name" value="GLYCEROPHOSPHORYL DIESTER PHOSPHODIESTERASE"/>
    <property type="match status" value="1"/>
</dbReference>
<evidence type="ECO:0000256" key="1">
    <source>
        <dbReference type="SAM" id="SignalP"/>
    </source>
</evidence>
<feature type="domain" description="GP-PDE" evidence="2">
    <location>
        <begin position="34"/>
        <end position="264"/>
    </location>
</feature>
<dbReference type="InterPro" id="IPR017946">
    <property type="entry name" value="PLC-like_Pdiesterase_TIM-brl"/>
</dbReference>
<sequence length="272" mass="30019">MHTSLGKLLLCCISLSGMAAAQTAWQPLESDGKIRVIAHRGEHLHHPENTLAAFQAAIDVGADYFELDVRTTSDGKLVLMHDSTLDRTTNGTGEVHKHTFDEIRALDAGSKFSPAFAGTKVPTFEEALDLAHGKINIYVDTKYADPQQLVDTIVKHDMQDHVVIYGNPFFLYDVRKIRPSLKVMPEAITSDICKFLVRGLQPQVIAFDANDFKDPVIDCAKAAHASIFVDRLGDADTPEVWQKALDLGAAGIQTNRPAELADWLRQHKLATH</sequence>
<name>A0A5B9EI88_9BACT</name>
<feature type="signal peptide" evidence="1">
    <location>
        <begin position="1"/>
        <end position="19"/>
    </location>
</feature>
<dbReference type="PROSITE" id="PS51704">
    <property type="entry name" value="GP_PDE"/>
    <property type="match status" value="1"/>
</dbReference>
<dbReference type="InterPro" id="IPR030395">
    <property type="entry name" value="GP_PDE_dom"/>
</dbReference>
<dbReference type="Proteomes" id="UP000321820">
    <property type="component" value="Chromosome"/>
</dbReference>
<dbReference type="EMBL" id="CP042806">
    <property type="protein sequence ID" value="QEE29816.1"/>
    <property type="molecule type" value="Genomic_DNA"/>
</dbReference>